<evidence type="ECO:0000313" key="2">
    <source>
        <dbReference type="EMBL" id="EFI94117.1"/>
    </source>
</evidence>
<dbReference type="AlphaFoldDB" id="D8QE72"/>
<keyword evidence="3" id="KW-1185">Reference proteome</keyword>
<protein>
    <submittedName>
        <fullName evidence="2">Uncharacterized protein</fullName>
    </submittedName>
</protein>
<dbReference type="InParanoid" id="D8QE72"/>
<proteinExistence type="predicted"/>
<name>D8QE72_SCHCM</name>
<evidence type="ECO:0000256" key="1">
    <source>
        <dbReference type="SAM" id="MobiDB-lite"/>
    </source>
</evidence>
<dbReference type="Proteomes" id="UP000007431">
    <property type="component" value="Unassembled WGS sequence"/>
</dbReference>
<sequence>MKFLRSKMLIGVLTGPLKSTKVPLGCPDQHPSRPKTDFGGPEHRDQSGVAGHRPLRATLKRVSQALLLNILSIIGGLSPFFSQHLQHTPLPTVARAGIVIGCLHLPFHHHLTTFAHHHALPPHFCRPGNAKQPLTHALPTPRRRLVPDLQSPSPRATSILAPLKSVAAAGAAFLSPLTTTAPTPICASCAGIARVARVARVALNLPPSPPHPTPPPVHLGLRQELQSGVLILLVHTLSHPT</sequence>
<feature type="compositionally biased region" description="Basic and acidic residues" evidence="1">
    <location>
        <begin position="30"/>
        <end position="46"/>
    </location>
</feature>
<evidence type="ECO:0000313" key="3">
    <source>
        <dbReference type="Proteomes" id="UP000007431"/>
    </source>
</evidence>
<organism evidence="3">
    <name type="scientific">Schizophyllum commune (strain H4-8 / FGSC 9210)</name>
    <name type="common">Split gill fungus</name>
    <dbReference type="NCBI Taxonomy" id="578458"/>
    <lineage>
        <taxon>Eukaryota</taxon>
        <taxon>Fungi</taxon>
        <taxon>Dikarya</taxon>
        <taxon>Basidiomycota</taxon>
        <taxon>Agaricomycotina</taxon>
        <taxon>Agaricomycetes</taxon>
        <taxon>Agaricomycetidae</taxon>
        <taxon>Agaricales</taxon>
        <taxon>Schizophyllaceae</taxon>
        <taxon>Schizophyllum</taxon>
    </lineage>
</organism>
<dbReference type="EMBL" id="GL377310">
    <property type="protein sequence ID" value="EFI94117.1"/>
    <property type="molecule type" value="Genomic_DNA"/>
</dbReference>
<gene>
    <name evidence="2" type="ORF">SCHCODRAFT_112158</name>
</gene>
<reference evidence="2 3" key="1">
    <citation type="journal article" date="2010" name="Nat. Biotechnol.">
        <title>Genome sequence of the model mushroom Schizophyllum commune.</title>
        <authorList>
            <person name="Ohm R.A."/>
            <person name="de Jong J.F."/>
            <person name="Lugones L.G."/>
            <person name="Aerts A."/>
            <person name="Kothe E."/>
            <person name="Stajich J.E."/>
            <person name="de Vries R.P."/>
            <person name="Record E."/>
            <person name="Levasseur A."/>
            <person name="Baker S.E."/>
            <person name="Bartholomew K.A."/>
            <person name="Coutinho P.M."/>
            <person name="Erdmann S."/>
            <person name="Fowler T.J."/>
            <person name="Gathman A.C."/>
            <person name="Lombard V."/>
            <person name="Henrissat B."/>
            <person name="Knabe N."/>
            <person name="Kuees U."/>
            <person name="Lilly W.W."/>
            <person name="Lindquist E."/>
            <person name="Lucas S."/>
            <person name="Magnuson J.K."/>
            <person name="Piumi F."/>
            <person name="Raudaskoski M."/>
            <person name="Salamov A."/>
            <person name="Schmutz J."/>
            <person name="Schwarze F.W.M.R."/>
            <person name="vanKuyk P.A."/>
            <person name="Horton J.S."/>
            <person name="Grigoriev I.V."/>
            <person name="Woesten H.A.B."/>
        </authorList>
    </citation>
    <scope>NUCLEOTIDE SEQUENCE [LARGE SCALE GENOMIC DNA]</scope>
    <source>
        <strain evidence="3">H4-8 / FGSC 9210</strain>
    </source>
</reference>
<feature type="region of interest" description="Disordered" evidence="1">
    <location>
        <begin position="22"/>
        <end position="50"/>
    </location>
</feature>
<feature type="non-terminal residue" evidence="2">
    <location>
        <position position="241"/>
    </location>
</feature>
<dbReference type="HOGENOM" id="CLU_1152322_0_0_1"/>
<accession>D8QE72</accession>